<dbReference type="EMBL" id="JTDY01002677">
    <property type="protein sequence ID" value="KOB70959.1"/>
    <property type="molecule type" value="Genomic_DNA"/>
</dbReference>
<dbReference type="Proteomes" id="UP000037510">
    <property type="component" value="Unassembled WGS sequence"/>
</dbReference>
<sequence>MEVVNPPFNQLTEWIKIRLKRLADNCVGKVLQIVTNKAMLRFPTPDYAARSWLIRPRYGFLHRTTLQGKALTTASELLPPWN</sequence>
<gene>
    <name evidence="2" type="ORF">OBRU01_14556</name>
</gene>
<dbReference type="InterPro" id="IPR034189">
    <property type="entry name" value="MARF1_RRM1"/>
</dbReference>
<keyword evidence="3" id="KW-1185">Reference proteome</keyword>
<reference evidence="2 3" key="1">
    <citation type="journal article" date="2015" name="Genome Biol. Evol.">
        <title>The genome of winter moth (Operophtera brumata) provides a genomic perspective on sexual dimorphism and phenology.</title>
        <authorList>
            <person name="Derks M.F."/>
            <person name="Smit S."/>
            <person name="Salis L."/>
            <person name="Schijlen E."/>
            <person name="Bossers A."/>
            <person name="Mateman C."/>
            <person name="Pijl A.S."/>
            <person name="de Ridder D."/>
            <person name="Groenen M.A."/>
            <person name="Visser M.E."/>
            <person name="Megens H.J."/>
        </authorList>
    </citation>
    <scope>NUCLEOTIDE SEQUENCE [LARGE SCALE GENOMIC DNA]</scope>
    <source>
        <strain evidence="2">WM2013NL</strain>
        <tissue evidence="2">Head and thorax</tissue>
    </source>
</reference>
<accession>A0A0L7L6L0</accession>
<comment type="caution">
    <text evidence="2">The sequence shown here is derived from an EMBL/GenBank/DDBJ whole genome shotgun (WGS) entry which is preliminary data.</text>
</comment>
<organism evidence="2 3">
    <name type="scientific">Operophtera brumata</name>
    <name type="common">Winter moth</name>
    <name type="synonym">Phalaena brumata</name>
    <dbReference type="NCBI Taxonomy" id="104452"/>
    <lineage>
        <taxon>Eukaryota</taxon>
        <taxon>Metazoa</taxon>
        <taxon>Ecdysozoa</taxon>
        <taxon>Arthropoda</taxon>
        <taxon>Hexapoda</taxon>
        <taxon>Insecta</taxon>
        <taxon>Pterygota</taxon>
        <taxon>Neoptera</taxon>
        <taxon>Endopterygota</taxon>
        <taxon>Lepidoptera</taxon>
        <taxon>Glossata</taxon>
        <taxon>Ditrysia</taxon>
        <taxon>Geometroidea</taxon>
        <taxon>Geometridae</taxon>
        <taxon>Larentiinae</taxon>
        <taxon>Operophtera</taxon>
    </lineage>
</organism>
<dbReference type="Pfam" id="PF11608">
    <property type="entry name" value="RRM_MARF1"/>
    <property type="match status" value="1"/>
</dbReference>
<feature type="domain" description="MARF1 RNA recognition motif 1" evidence="1">
    <location>
        <begin position="11"/>
        <end position="51"/>
    </location>
</feature>
<name>A0A0L7L6L0_OPEBR</name>
<proteinExistence type="predicted"/>
<evidence type="ECO:0000313" key="3">
    <source>
        <dbReference type="Proteomes" id="UP000037510"/>
    </source>
</evidence>
<dbReference type="AlphaFoldDB" id="A0A0L7L6L0"/>
<evidence type="ECO:0000313" key="2">
    <source>
        <dbReference type="EMBL" id="KOB70959.1"/>
    </source>
</evidence>
<evidence type="ECO:0000259" key="1">
    <source>
        <dbReference type="Pfam" id="PF11608"/>
    </source>
</evidence>
<protein>
    <submittedName>
        <fullName evidence="2">Putative limkain b1</fullName>
    </submittedName>
</protein>
<dbReference type="Gene3D" id="3.30.70.330">
    <property type="match status" value="1"/>
</dbReference>
<dbReference type="InterPro" id="IPR012677">
    <property type="entry name" value="Nucleotide-bd_a/b_plait_sf"/>
</dbReference>